<keyword evidence="14" id="KW-1185">Reference proteome</keyword>
<evidence type="ECO:0000313" key="13">
    <source>
        <dbReference type="EMBL" id="QDO97192.1"/>
    </source>
</evidence>
<feature type="transmembrane region" description="Helical" evidence="11">
    <location>
        <begin position="16"/>
        <end position="38"/>
    </location>
</feature>
<evidence type="ECO:0000256" key="1">
    <source>
        <dbReference type="ARBA" id="ARBA00000085"/>
    </source>
</evidence>
<feature type="domain" description="Histidine kinase" evidence="12">
    <location>
        <begin position="206"/>
        <end position="427"/>
    </location>
</feature>
<dbReference type="CDD" id="cd16922">
    <property type="entry name" value="HATPase_EvgS-ArcB-TorS-like"/>
    <property type="match status" value="1"/>
</dbReference>
<dbReference type="OrthoDB" id="9813151at2"/>
<dbReference type="InterPro" id="IPR003661">
    <property type="entry name" value="HisK_dim/P_dom"/>
</dbReference>
<evidence type="ECO:0000256" key="8">
    <source>
        <dbReference type="ARBA" id="ARBA00022840"/>
    </source>
</evidence>
<gene>
    <name evidence="13" type="ORF">FNB15_07885</name>
</gene>
<evidence type="ECO:0000256" key="9">
    <source>
        <dbReference type="ARBA" id="ARBA00023012"/>
    </source>
</evidence>
<dbReference type="PRINTS" id="PR00344">
    <property type="entry name" value="BCTRLSENSOR"/>
</dbReference>
<keyword evidence="8" id="KW-0067">ATP-binding</keyword>
<keyword evidence="10 11" id="KW-0472">Membrane</keyword>
<evidence type="ECO:0000313" key="14">
    <source>
        <dbReference type="Proteomes" id="UP000317496"/>
    </source>
</evidence>
<keyword evidence="5" id="KW-0808">Transferase</keyword>
<dbReference type="GO" id="GO:0000155">
    <property type="term" value="F:phosphorelay sensor kinase activity"/>
    <property type="evidence" value="ECO:0007669"/>
    <property type="project" value="InterPro"/>
</dbReference>
<evidence type="ECO:0000256" key="2">
    <source>
        <dbReference type="ARBA" id="ARBA00004370"/>
    </source>
</evidence>
<dbReference type="Gene3D" id="1.10.287.130">
    <property type="match status" value="1"/>
</dbReference>
<comment type="subcellular location">
    <subcellularLocation>
        <location evidence="2">Membrane</location>
    </subcellularLocation>
</comment>
<dbReference type="SMART" id="SM00387">
    <property type="entry name" value="HATPase_c"/>
    <property type="match status" value="1"/>
</dbReference>
<accession>A0A516H0B0</accession>
<evidence type="ECO:0000256" key="4">
    <source>
        <dbReference type="ARBA" id="ARBA00022553"/>
    </source>
</evidence>
<evidence type="ECO:0000256" key="7">
    <source>
        <dbReference type="ARBA" id="ARBA00022777"/>
    </source>
</evidence>
<dbReference type="InterPro" id="IPR036890">
    <property type="entry name" value="HATPase_C_sf"/>
</dbReference>
<evidence type="ECO:0000256" key="5">
    <source>
        <dbReference type="ARBA" id="ARBA00022679"/>
    </source>
</evidence>
<comment type="catalytic activity">
    <reaction evidence="1">
        <text>ATP + protein L-histidine = ADP + protein N-phospho-L-histidine.</text>
        <dbReference type="EC" id="2.7.13.3"/>
    </reaction>
</comment>
<evidence type="ECO:0000256" key="11">
    <source>
        <dbReference type="SAM" id="Phobius"/>
    </source>
</evidence>
<dbReference type="PROSITE" id="PS50109">
    <property type="entry name" value="HIS_KIN"/>
    <property type="match status" value="1"/>
</dbReference>
<dbReference type="Pfam" id="PF02518">
    <property type="entry name" value="HATPase_c"/>
    <property type="match status" value="1"/>
</dbReference>
<dbReference type="GO" id="GO:0005524">
    <property type="term" value="F:ATP binding"/>
    <property type="evidence" value="ECO:0007669"/>
    <property type="project" value="UniProtKB-KW"/>
</dbReference>
<evidence type="ECO:0000256" key="10">
    <source>
        <dbReference type="ARBA" id="ARBA00023136"/>
    </source>
</evidence>
<keyword evidence="7" id="KW-0418">Kinase</keyword>
<evidence type="ECO:0000256" key="6">
    <source>
        <dbReference type="ARBA" id="ARBA00022741"/>
    </source>
</evidence>
<dbReference type="InterPro" id="IPR050736">
    <property type="entry name" value="Sensor_HK_Regulatory"/>
</dbReference>
<dbReference type="InterPro" id="IPR005467">
    <property type="entry name" value="His_kinase_dom"/>
</dbReference>
<dbReference type="SUPFAM" id="SSF55874">
    <property type="entry name" value="ATPase domain of HSP90 chaperone/DNA topoisomerase II/histidine kinase"/>
    <property type="match status" value="1"/>
</dbReference>
<dbReference type="SUPFAM" id="SSF47384">
    <property type="entry name" value="Homodimeric domain of signal transducing histidine kinase"/>
    <property type="match status" value="1"/>
</dbReference>
<keyword evidence="11" id="KW-0812">Transmembrane</keyword>
<dbReference type="Proteomes" id="UP000317496">
    <property type="component" value="Chromosome"/>
</dbReference>
<sequence>MVDSGTDRIRRILRRIAIWVGVLVAFVVPAGYGTIAYFDQIAMQALSARFSARQVALYAYVQGDTWRYSNHRVGEIVELFASEDSATRHYVYDDSGAEVVTIGERPQWPVLEVSEPIVAGPRVVGRVTVAQSLRPLLERLLILSLLGGLLGISAYTCVHLATTALRRAAETLKEQYVLTEEALRVAEGERRKAESASHSKSEFLANMSHELRTPLNAIIGFSDIMRGQLIGPLSDRYKAYAEDICSSGQHLLGVINDILDLAKIEAGRQDLHTEYCDVQEVLNESLRLTACRAEKTGITLISHFSMPGGRMGTIDATKTKQILLNLLSNAVKFTPSGGTVTLSASRDMAGQLRIVVSDTGIGMTPAEIQQAFEPFRQISNALSKRFEGTGLGLPISRKFTEIQGGSLQITSQPGKGTSVEVVLPIGLQQTNERAA</sequence>
<keyword evidence="6" id="KW-0547">Nucleotide-binding</keyword>
<dbReference type="SMART" id="SM00388">
    <property type="entry name" value="HisKA"/>
    <property type="match status" value="1"/>
</dbReference>
<reference evidence="13 14" key="1">
    <citation type="submission" date="2019-07" db="EMBL/GenBank/DDBJ databases">
        <title>Genome sequencing for Ferrovibrio sp. K5.</title>
        <authorList>
            <person name="Park S.-J."/>
        </authorList>
    </citation>
    <scope>NUCLEOTIDE SEQUENCE [LARGE SCALE GENOMIC DNA]</scope>
    <source>
        <strain evidence="13 14">K5</strain>
    </source>
</reference>
<dbReference type="RefSeq" id="WP_144068173.1">
    <property type="nucleotide sequence ID" value="NZ_CP041636.1"/>
</dbReference>
<dbReference type="InterPro" id="IPR004358">
    <property type="entry name" value="Sig_transdc_His_kin-like_C"/>
</dbReference>
<keyword evidence="9" id="KW-0902">Two-component regulatory system</keyword>
<dbReference type="KEGG" id="fer:FNB15_07885"/>
<proteinExistence type="predicted"/>
<organism evidence="13 14">
    <name type="scientific">Ferrovibrio terrae</name>
    <dbReference type="NCBI Taxonomy" id="2594003"/>
    <lineage>
        <taxon>Bacteria</taxon>
        <taxon>Pseudomonadati</taxon>
        <taxon>Pseudomonadota</taxon>
        <taxon>Alphaproteobacteria</taxon>
        <taxon>Rhodospirillales</taxon>
        <taxon>Rhodospirillaceae</taxon>
        <taxon>Ferrovibrio</taxon>
    </lineage>
</organism>
<dbReference type="InterPro" id="IPR003594">
    <property type="entry name" value="HATPase_dom"/>
</dbReference>
<protein>
    <recommendedName>
        <fullName evidence="3">histidine kinase</fullName>
        <ecNumber evidence="3">2.7.13.3</ecNumber>
    </recommendedName>
</protein>
<dbReference type="Pfam" id="PF00512">
    <property type="entry name" value="HisKA"/>
    <property type="match status" value="1"/>
</dbReference>
<dbReference type="GO" id="GO:0016020">
    <property type="term" value="C:membrane"/>
    <property type="evidence" value="ECO:0007669"/>
    <property type="project" value="UniProtKB-SubCell"/>
</dbReference>
<keyword evidence="4" id="KW-0597">Phosphoprotein</keyword>
<dbReference type="AlphaFoldDB" id="A0A516H0B0"/>
<evidence type="ECO:0000259" key="12">
    <source>
        <dbReference type="PROSITE" id="PS50109"/>
    </source>
</evidence>
<dbReference type="InterPro" id="IPR036097">
    <property type="entry name" value="HisK_dim/P_sf"/>
</dbReference>
<keyword evidence="11" id="KW-1133">Transmembrane helix</keyword>
<dbReference type="EC" id="2.7.13.3" evidence="3"/>
<dbReference type="Gene3D" id="3.30.565.10">
    <property type="entry name" value="Histidine kinase-like ATPase, C-terminal domain"/>
    <property type="match status" value="1"/>
</dbReference>
<dbReference type="FunFam" id="1.10.287.130:FF:000038">
    <property type="entry name" value="Sensory transduction histidine kinase"/>
    <property type="match status" value="1"/>
</dbReference>
<dbReference type="EMBL" id="CP041636">
    <property type="protein sequence ID" value="QDO97192.1"/>
    <property type="molecule type" value="Genomic_DNA"/>
</dbReference>
<evidence type="ECO:0000256" key="3">
    <source>
        <dbReference type="ARBA" id="ARBA00012438"/>
    </source>
</evidence>
<dbReference type="PANTHER" id="PTHR43711">
    <property type="entry name" value="TWO-COMPONENT HISTIDINE KINASE"/>
    <property type="match status" value="1"/>
</dbReference>
<dbReference type="CDD" id="cd00082">
    <property type="entry name" value="HisKA"/>
    <property type="match status" value="1"/>
</dbReference>
<name>A0A516H0B0_9PROT</name>
<dbReference type="PANTHER" id="PTHR43711:SF31">
    <property type="entry name" value="HISTIDINE KINASE"/>
    <property type="match status" value="1"/>
</dbReference>